<dbReference type="NCBIfam" id="TIGR01814">
    <property type="entry name" value="kynureninase"/>
    <property type="match status" value="1"/>
</dbReference>
<dbReference type="EMBL" id="JAVAMQ010000018">
    <property type="protein sequence ID" value="MDP5308547.1"/>
    <property type="molecule type" value="Genomic_DNA"/>
</dbReference>
<dbReference type="PANTHER" id="PTHR14084">
    <property type="entry name" value="KYNURENINASE"/>
    <property type="match status" value="1"/>
</dbReference>
<comment type="catalytic activity">
    <reaction evidence="4 6">
        <text>L-kynurenine + H2O = anthranilate + L-alanine + H(+)</text>
        <dbReference type="Rhea" id="RHEA:16813"/>
        <dbReference type="ChEBI" id="CHEBI:15377"/>
        <dbReference type="ChEBI" id="CHEBI:15378"/>
        <dbReference type="ChEBI" id="CHEBI:16567"/>
        <dbReference type="ChEBI" id="CHEBI:57959"/>
        <dbReference type="ChEBI" id="CHEBI:57972"/>
        <dbReference type="EC" id="3.7.1.3"/>
    </reaction>
</comment>
<dbReference type="Pfam" id="PF22580">
    <property type="entry name" value="KYNU_C"/>
    <property type="match status" value="1"/>
</dbReference>
<keyword evidence="8" id="KW-1185">Reference proteome</keyword>
<evidence type="ECO:0000256" key="3">
    <source>
        <dbReference type="ARBA" id="ARBA00022898"/>
    </source>
</evidence>
<evidence type="ECO:0000256" key="6">
    <source>
        <dbReference type="PIRNR" id="PIRNR038800"/>
    </source>
</evidence>
<accession>A0ABT9JFG5</accession>
<proteinExistence type="inferred from homology"/>
<comment type="pathway">
    <text evidence="4 6">Amino-acid degradation; L-kynurenine degradation; L-alanine and anthranilate from L-kynurenine: step 1/1.</text>
</comment>
<dbReference type="HAMAP" id="MF_01970">
    <property type="entry name" value="Kynureninase"/>
    <property type="match status" value="1"/>
</dbReference>
<evidence type="ECO:0000256" key="4">
    <source>
        <dbReference type="HAMAP-Rule" id="MF_01970"/>
    </source>
</evidence>
<feature type="binding site" evidence="4">
    <location>
        <position position="263"/>
    </location>
    <ligand>
        <name>pyridoxal 5'-phosphate</name>
        <dbReference type="ChEBI" id="CHEBI:597326"/>
    </ligand>
</feature>
<dbReference type="GO" id="GO:0030429">
    <property type="term" value="F:kynureninase activity"/>
    <property type="evidence" value="ECO:0007669"/>
    <property type="project" value="UniProtKB-EC"/>
</dbReference>
<feature type="binding site" evidence="4">
    <location>
        <position position="153"/>
    </location>
    <ligand>
        <name>pyridoxal 5'-phosphate</name>
        <dbReference type="ChEBI" id="CHEBI:597326"/>
    </ligand>
</feature>
<dbReference type="EC" id="3.7.1.3" evidence="4 5"/>
<evidence type="ECO:0000256" key="5">
    <source>
        <dbReference type="NCBIfam" id="TIGR01814"/>
    </source>
</evidence>
<feature type="binding site" evidence="4">
    <location>
        <position position="237"/>
    </location>
    <ligand>
        <name>pyridoxal 5'-phosphate</name>
        <dbReference type="ChEBI" id="CHEBI:597326"/>
    </ligand>
</feature>
<comment type="subunit">
    <text evidence="4 6">Homodimer.</text>
</comment>
<reference evidence="7 8" key="1">
    <citation type="submission" date="2023-08" db="EMBL/GenBank/DDBJ databases">
        <authorList>
            <person name="Park J.-S."/>
        </authorList>
    </citation>
    <scope>NUCLEOTIDE SEQUENCE [LARGE SCALE GENOMIC DNA]</scope>
    <source>
        <strain evidence="7 8">2205BS29-5</strain>
    </source>
</reference>
<comment type="pathway">
    <text evidence="4 6">Cofactor biosynthesis; NAD(+) biosynthesis; quinolinate from L-kynurenine: step 2/3.</text>
</comment>
<feature type="binding site" evidence="4">
    <location>
        <position position="182"/>
    </location>
    <ligand>
        <name>pyridoxal 5'-phosphate</name>
        <dbReference type="ChEBI" id="CHEBI:597326"/>
    </ligand>
</feature>
<feature type="binding site" evidence="4">
    <location>
        <begin position="113"/>
        <end position="116"/>
    </location>
    <ligand>
        <name>pyridoxal 5'-phosphate</name>
        <dbReference type="ChEBI" id="CHEBI:597326"/>
    </ligand>
</feature>
<dbReference type="InterPro" id="IPR015424">
    <property type="entry name" value="PyrdxlP-dep_Trfase"/>
</dbReference>
<feature type="modified residue" description="N6-(pyridoxal phosphate)lysine" evidence="4">
    <location>
        <position position="208"/>
    </location>
</feature>
<keyword evidence="2 4" id="KW-0378">Hydrolase</keyword>
<dbReference type="Gene3D" id="3.90.1150.10">
    <property type="entry name" value="Aspartate Aminotransferase, domain 1"/>
    <property type="match status" value="1"/>
</dbReference>
<dbReference type="Proteomes" id="UP001224997">
    <property type="component" value="Unassembled WGS sequence"/>
</dbReference>
<comment type="similarity">
    <text evidence="4 6">Belongs to the kynureninase family.</text>
</comment>
<feature type="binding site" evidence="4">
    <location>
        <position position="207"/>
    </location>
    <ligand>
        <name>pyridoxal 5'-phosphate</name>
        <dbReference type="ChEBI" id="CHEBI:597326"/>
    </ligand>
</feature>
<organism evidence="7 8">
    <name type="scientific">Paracoccus spongiarum</name>
    <dbReference type="NCBI Taxonomy" id="3064387"/>
    <lineage>
        <taxon>Bacteria</taxon>
        <taxon>Pseudomonadati</taxon>
        <taxon>Pseudomonadota</taxon>
        <taxon>Alphaproteobacteria</taxon>
        <taxon>Rhodobacterales</taxon>
        <taxon>Paracoccaceae</taxon>
        <taxon>Paracoccus</taxon>
    </lineage>
</organism>
<name>A0ABT9JFG5_9RHOB</name>
<dbReference type="SUPFAM" id="SSF53383">
    <property type="entry name" value="PLP-dependent transferases"/>
    <property type="match status" value="1"/>
</dbReference>
<dbReference type="Gene3D" id="3.40.640.10">
    <property type="entry name" value="Type I PLP-dependent aspartate aminotransferase-like (Major domain)"/>
    <property type="match status" value="1"/>
</dbReference>
<dbReference type="PIRSF" id="PIRSF038800">
    <property type="entry name" value="KYNU"/>
    <property type="match status" value="1"/>
</dbReference>
<gene>
    <name evidence="4 7" type="primary">kynU</name>
    <name evidence="7" type="ORF">Q5Y72_15795</name>
</gene>
<dbReference type="InterPro" id="IPR015421">
    <property type="entry name" value="PyrdxlP-dep_Trfase_major"/>
</dbReference>
<comment type="catalytic activity">
    <reaction evidence="6">
        <text>3-hydroxy-L-kynurenine + H2O = 3-hydroxyanthranilate + L-alanine + H(+)</text>
        <dbReference type="Rhea" id="RHEA:25143"/>
        <dbReference type="ChEBI" id="CHEBI:15377"/>
        <dbReference type="ChEBI" id="CHEBI:15378"/>
        <dbReference type="ChEBI" id="CHEBI:36559"/>
        <dbReference type="ChEBI" id="CHEBI:57972"/>
        <dbReference type="ChEBI" id="CHEBI:58125"/>
        <dbReference type="EC" id="3.7.1.3"/>
    </reaction>
</comment>
<sequence length="395" mass="42632">MTDFAATRRAFHLPEGITYLDGNSLGPMPLAARDRAASMIRDEWGEMLITGWNRAGWYAQPRRVGDRIARLIGAGPGEVVMGDTLSIKVFQALSAARALRPDRRVILSDSGNFPSDLYVAQGLARAVDAELRVVAPEDVTAAIDGDLAVLMLTEVDYRTGRRHDMAALTERAHAAGALTLWDLAHSAGAVDLDLTGADADFAVGCTYKYLNGGPGAPAFIWTHPRHADAVQPILQGWMGHRAPFAFDQDYAAAPGIERMRVGTPPVIALAVLDAAMDVWEGVAPADLRARSIDLTEAFIAGVEAACPDLVLNSPRDSARRGSQVGFRHPQGYAVMQALIAEGIIGDFRAPDVLRFGFAPLYNDLEDVGRAVEVLARLLRDGSWDRAKFHQLADVT</sequence>
<evidence type="ECO:0000256" key="2">
    <source>
        <dbReference type="ARBA" id="ARBA00022801"/>
    </source>
</evidence>
<comment type="cofactor">
    <cofactor evidence="4 6">
        <name>pyridoxal 5'-phosphate</name>
        <dbReference type="ChEBI" id="CHEBI:597326"/>
    </cofactor>
</comment>
<feature type="binding site" evidence="4">
    <location>
        <position position="185"/>
    </location>
    <ligand>
        <name>pyridoxal 5'-phosphate</name>
        <dbReference type="ChEBI" id="CHEBI:597326"/>
    </ligand>
</feature>
<dbReference type="RefSeq" id="WP_305964391.1">
    <property type="nucleotide sequence ID" value="NZ_JAVAMQ010000018.1"/>
</dbReference>
<dbReference type="InterPro" id="IPR015422">
    <property type="entry name" value="PyrdxlP-dep_Trfase_small"/>
</dbReference>
<evidence type="ECO:0000313" key="7">
    <source>
        <dbReference type="EMBL" id="MDP5308547.1"/>
    </source>
</evidence>
<evidence type="ECO:0000313" key="8">
    <source>
        <dbReference type="Proteomes" id="UP001224997"/>
    </source>
</evidence>
<feature type="binding site" evidence="4">
    <location>
        <position position="86"/>
    </location>
    <ligand>
        <name>pyridoxal 5'-phosphate</name>
        <dbReference type="ChEBI" id="CHEBI:597326"/>
    </ligand>
</feature>
<protein>
    <recommendedName>
        <fullName evidence="4 5">Kynureninase</fullName>
        <ecNumber evidence="4 5">3.7.1.3</ecNumber>
    </recommendedName>
    <alternativeName>
        <fullName evidence="4">L-kynurenine hydrolase</fullName>
    </alternativeName>
</protein>
<keyword evidence="1 4" id="KW-0662">Pyridine nucleotide biosynthesis</keyword>
<keyword evidence="3 4" id="KW-0663">Pyridoxal phosphate</keyword>
<dbReference type="PANTHER" id="PTHR14084:SF0">
    <property type="entry name" value="KYNURENINASE"/>
    <property type="match status" value="1"/>
</dbReference>
<comment type="caution">
    <text evidence="7">The sequence shown here is derived from an EMBL/GenBank/DDBJ whole genome shotgun (WGS) entry which is preliminary data.</text>
</comment>
<evidence type="ECO:0000256" key="1">
    <source>
        <dbReference type="ARBA" id="ARBA00022642"/>
    </source>
</evidence>
<feature type="binding site" evidence="4">
    <location>
        <position position="85"/>
    </location>
    <ligand>
        <name>pyridoxal 5'-phosphate</name>
        <dbReference type="ChEBI" id="CHEBI:597326"/>
    </ligand>
</feature>
<comment type="function">
    <text evidence="4 6">Catalyzes the cleavage of L-kynurenine (L-Kyn) and L-3-hydroxykynurenine (L-3OHKyn) into anthranilic acid (AA) and 3-hydroxyanthranilic acid (3-OHAA), respectively.</text>
</comment>
<dbReference type="InterPro" id="IPR010111">
    <property type="entry name" value="Kynureninase"/>
</dbReference>